<dbReference type="EMBL" id="JAFCIX010000441">
    <property type="protein sequence ID" value="KAH6589718.1"/>
    <property type="molecule type" value="Genomic_DNA"/>
</dbReference>
<sequence length="179" mass="20775">MCTATPTGESTRSAMGEFSSRIMRHISPKEKTPNFGLNDDGYIDLKRRYEEANQDTHRICAEYITAAFKQPGIMTLINLEKDTLFGSRMYEKSKDDTEHLVEVDEEKSILVPDVAEQVKDLKELEKLCENAKKRESRVKYMLRKHEKKNGYEKSPSHEKYQSKKTIKRLKAEAKPNKKT</sequence>
<keyword evidence="3" id="KW-1185">Reference proteome</keyword>
<feature type="compositionally biased region" description="Basic and acidic residues" evidence="1">
    <location>
        <begin position="148"/>
        <end position="161"/>
    </location>
</feature>
<comment type="caution">
    <text evidence="2">The sequence shown here is derived from an EMBL/GenBank/DDBJ whole genome shotgun (WGS) entry which is preliminary data.</text>
</comment>
<accession>A0ABQ8F042</accession>
<evidence type="ECO:0000313" key="2">
    <source>
        <dbReference type="EMBL" id="KAH6589718.1"/>
    </source>
</evidence>
<feature type="region of interest" description="Disordered" evidence="1">
    <location>
        <begin position="141"/>
        <end position="179"/>
    </location>
</feature>
<proteinExistence type="predicted"/>
<evidence type="ECO:0000256" key="1">
    <source>
        <dbReference type="SAM" id="MobiDB-lite"/>
    </source>
</evidence>
<organism evidence="2 3">
    <name type="scientific">Batrachochytrium salamandrivorans</name>
    <dbReference type="NCBI Taxonomy" id="1357716"/>
    <lineage>
        <taxon>Eukaryota</taxon>
        <taxon>Fungi</taxon>
        <taxon>Fungi incertae sedis</taxon>
        <taxon>Chytridiomycota</taxon>
        <taxon>Chytridiomycota incertae sedis</taxon>
        <taxon>Chytridiomycetes</taxon>
        <taxon>Rhizophydiales</taxon>
        <taxon>Rhizophydiales incertae sedis</taxon>
        <taxon>Batrachochytrium</taxon>
    </lineage>
</organism>
<evidence type="ECO:0000313" key="3">
    <source>
        <dbReference type="Proteomes" id="UP001648503"/>
    </source>
</evidence>
<reference evidence="2 3" key="1">
    <citation type="submission" date="2021-02" db="EMBL/GenBank/DDBJ databases">
        <title>Variation within the Batrachochytrium salamandrivorans European outbreak.</title>
        <authorList>
            <person name="Kelly M."/>
            <person name="Pasmans F."/>
            <person name="Shea T.P."/>
            <person name="Munoz J.F."/>
            <person name="Carranza S."/>
            <person name="Cuomo C.A."/>
            <person name="Martel A."/>
        </authorList>
    </citation>
    <scope>NUCLEOTIDE SEQUENCE [LARGE SCALE GENOMIC DNA]</scope>
    <source>
        <strain evidence="2 3">AMFP18/2</strain>
    </source>
</reference>
<dbReference type="Proteomes" id="UP001648503">
    <property type="component" value="Unassembled WGS sequence"/>
</dbReference>
<gene>
    <name evidence="2" type="ORF">BASA50_009810</name>
</gene>
<name>A0ABQ8F042_9FUNG</name>
<feature type="compositionally biased region" description="Basic and acidic residues" evidence="1">
    <location>
        <begin position="169"/>
        <end position="179"/>
    </location>
</feature>
<protein>
    <submittedName>
        <fullName evidence="2">Uncharacterized protein</fullName>
    </submittedName>
</protein>